<organism evidence="2 3">
    <name type="scientific">Collybiopsis luxurians FD-317 M1</name>
    <dbReference type="NCBI Taxonomy" id="944289"/>
    <lineage>
        <taxon>Eukaryota</taxon>
        <taxon>Fungi</taxon>
        <taxon>Dikarya</taxon>
        <taxon>Basidiomycota</taxon>
        <taxon>Agaricomycotina</taxon>
        <taxon>Agaricomycetes</taxon>
        <taxon>Agaricomycetidae</taxon>
        <taxon>Agaricales</taxon>
        <taxon>Marasmiineae</taxon>
        <taxon>Omphalotaceae</taxon>
        <taxon>Collybiopsis</taxon>
        <taxon>Collybiopsis luxurians</taxon>
    </lineage>
</organism>
<evidence type="ECO:0000313" key="2">
    <source>
        <dbReference type="EMBL" id="KIK53268.1"/>
    </source>
</evidence>
<feature type="region of interest" description="Disordered" evidence="1">
    <location>
        <begin position="1"/>
        <end position="169"/>
    </location>
</feature>
<sequence length="373" mass="40213">MAPSTRSQSANNTPAKNSGTVATRIDAVATPPRKEHRCTKCNRPRAGHPRSGCPFVTPDGDNVQTNSRNLTTALSSMTIANDEDEPSLTETPVRRKGRRSMVPPPPAIPTEFEDLKKVLRERRKSERAAASPRTKLLPSLSPSDLELLLLPGDNGSDDGQDPDARDENTKKVVHWKERIELLSIGGTVSTRAFEKGRAKMPGTLVTPWSSFNASVSGDYKNGFTNTVPDSLSQTSSTSVTSNDTALSVEVVSPSLSAGPRPLARTMSMEERAGFMQHLEEISTTKAYVLTGADIAQLEGKTPKGVYSKVLKIDDGSEEGRNVLVVGRDEEETEKLFRDLAPKQMPQKRVVDMKTAAGGAVVGAVATWTGLAFS</sequence>
<dbReference type="AlphaFoldDB" id="A0A0D0CE58"/>
<accession>A0A0D0CE58</accession>
<feature type="compositionally biased region" description="Basic and acidic residues" evidence="1">
    <location>
        <begin position="113"/>
        <end position="127"/>
    </location>
</feature>
<reference evidence="2 3" key="1">
    <citation type="submission" date="2014-04" db="EMBL/GenBank/DDBJ databases">
        <title>Evolutionary Origins and Diversification of the Mycorrhizal Mutualists.</title>
        <authorList>
            <consortium name="DOE Joint Genome Institute"/>
            <consortium name="Mycorrhizal Genomics Consortium"/>
            <person name="Kohler A."/>
            <person name="Kuo A."/>
            <person name="Nagy L.G."/>
            <person name="Floudas D."/>
            <person name="Copeland A."/>
            <person name="Barry K.W."/>
            <person name="Cichocki N."/>
            <person name="Veneault-Fourrey C."/>
            <person name="LaButti K."/>
            <person name="Lindquist E.A."/>
            <person name="Lipzen A."/>
            <person name="Lundell T."/>
            <person name="Morin E."/>
            <person name="Murat C."/>
            <person name="Riley R."/>
            <person name="Ohm R."/>
            <person name="Sun H."/>
            <person name="Tunlid A."/>
            <person name="Henrissat B."/>
            <person name="Grigoriev I.V."/>
            <person name="Hibbett D.S."/>
            <person name="Martin F."/>
        </authorList>
    </citation>
    <scope>NUCLEOTIDE SEQUENCE [LARGE SCALE GENOMIC DNA]</scope>
    <source>
        <strain evidence="2 3">FD-317 M1</strain>
    </source>
</reference>
<dbReference type="HOGENOM" id="CLU_071866_0_0_1"/>
<dbReference type="OrthoDB" id="3263613at2759"/>
<dbReference type="Proteomes" id="UP000053593">
    <property type="component" value="Unassembled WGS sequence"/>
</dbReference>
<evidence type="ECO:0000256" key="1">
    <source>
        <dbReference type="SAM" id="MobiDB-lite"/>
    </source>
</evidence>
<proteinExistence type="predicted"/>
<feature type="compositionally biased region" description="Polar residues" evidence="1">
    <location>
        <begin position="62"/>
        <end position="79"/>
    </location>
</feature>
<dbReference type="EMBL" id="KN834831">
    <property type="protein sequence ID" value="KIK53268.1"/>
    <property type="molecule type" value="Genomic_DNA"/>
</dbReference>
<feature type="compositionally biased region" description="Low complexity" evidence="1">
    <location>
        <begin position="128"/>
        <end position="151"/>
    </location>
</feature>
<keyword evidence="3" id="KW-1185">Reference proteome</keyword>
<gene>
    <name evidence="2" type="ORF">GYMLUDRAFT_49434</name>
</gene>
<feature type="compositionally biased region" description="Polar residues" evidence="1">
    <location>
        <begin position="1"/>
        <end position="21"/>
    </location>
</feature>
<protein>
    <submittedName>
        <fullName evidence="2">Uncharacterized protein</fullName>
    </submittedName>
</protein>
<feature type="compositionally biased region" description="Basic residues" evidence="1">
    <location>
        <begin position="34"/>
        <end position="48"/>
    </location>
</feature>
<evidence type="ECO:0000313" key="3">
    <source>
        <dbReference type="Proteomes" id="UP000053593"/>
    </source>
</evidence>
<name>A0A0D0CE58_9AGAR</name>